<dbReference type="Proteomes" id="UP001321453">
    <property type="component" value="Unassembled WGS sequence"/>
</dbReference>
<dbReference type="EMBL" id="JAUCGR010000003">
    <property type="protein sequence ID" value="MDM7832346.1"/>
    <property type="molecule type" value="Genomic_DNA"/>
</dbReference>
<evidence type="ECO:0000313" key="2">
    <source>
        <dbReference type="EMBL" id="MDM7832346.1"/>
    </source>
</evidence>
<feature type="region of interest" description="Disordered" evidence="1">
    <location>
        <begin position="1"/>
        <end position="32"/>
    </location>
</feature>
<evidence type="ECO:0000313" key="3">
    <source>
        <dbReference type="Proteomes" id="UP001321453"/>
    </source>
</evidence>
<reference evidence="2 3" key="1">
    <citation type="submission" date="2023-06" db="EMBL/GenBank/DDBJ databases">
        <title>Cellulomonas sp. MW9 Whole genome sequence.</title>
        <authorList>
            <person name="Park S."/>
        </authorList>
    </citation>
    <scope>NUCLEOTIDE SEQUENCE [LARGE SCALE GENOMIC DNA]</scope>
    <source>
        <strain evidence="2 3">MW9</strain>
    </source>
</reference>
<accession>A0ABT7S9R7</accession>
<sequence>MADDVLSWDLSDDPELGGGEVPALAAAPAPRPVSYAASESAARRREQFYAA</sequence>
<comment type="caution">
    <text evidence="2">The sequence shown here is derived from an EMBL/GenBank/DDBJ whole genome shotgun (WGS) entry which is preliminary data.</text>
</comment>
<protein>
    <submittedName>
        <fullName evidence="2">Uncharacterized protein</fullName>
    </submittedName>
</protein>
<proteinExistence type="predicted"/>
<gene>
    <name evidence="2" type="ORF">QRT05_13460</name>
</gene>
<dbReference type="RefSeq" id="WP_289447795.1">
    <property type="nucleotide sequence ID" value="NZ_JAUCGR010000003.1"/>
</dbReference>
<name>A0ABT7S9R7_9CELL</name>
<keyword evidence="3" id="KW-1185">Reference proteome</keyword>
<evidence type="ECO:0000256" key="1">
    <source>
        <dbReference type="SAM" id="MobiDB-lite"/>
    </source>
</evidence>
<organism evidence="2 3">
    <name type="scientific">Cellulomonas edaphi</name>
    <dbReference type="NCBI Taxonomy" id="3053468"/>
    <lineage>
        <taxon>Bacteria</taxon>
        <taxon>Bacillati</taxon>
        <taxon>Actinomycetota</taxon>
        <taxon>Actinomycetes</taxon>
        <taxon>Micrococcales</taxon>
        <taxon>Cellulomonadaceae</taxon>
        <taxon>Cellulomonas</taxon>
    </lineage>
</organism>